<proteinExistence type="predicted"/>
<comment type="caution">
    <text evidence="1">The sequence shown here is derived from an EMBL/GenBank/DDBJ whole genome shotgun (WGS) entry which is preliminary data.</text>
</comment>
<dbReference type="AlphaFoldDB" id="A0A699K8N2"/>
<feature type="non-terminal residue" evidence="1">
    <location>
        <position position="1"/>
    </location>
</feature>
<protein>
    <submittedName>
        <fullName evidence="1">Uncharacterized protein</fullName>
    </submittedName>
</protein>
<reference evidence="1" key="1">
    <citation type="journal article" date="2019" name="Sci. Rep.">
        <title>Draft genome of Tanacetum cinerariifolium, the natural source of mosquito coil.</title>
        <authorList>
            <person name="Yamashiro T."/>
            <person name="Shiraishi A."/>
            <person name="Satake H."/>
            <person name="Nakayama K."/>
        </authorList>
    </citation>
    <scope>NUCLEOTIDE SEQUENCE</scope>
</reference>
<evidence type="ECO:0000313" key="1">
    <source>
        <dbReference type="EMBL" id="GFA81756.1"/>
    </source>
</evidence>
<sequence length="302" mass="33676">IDKPLSLDRVFAFPEDELEPHPAYDFFVPAPLPGYAGNLNNNNEWLATGDYLLGELEAMVDEQIVVLAIEEVAETVAKAEEELVIAPVVDIEKGHMDVLMIDMEKDLAVLFVKDDDFKNDSEGVDEEEAWEVNEEWLMAPVTPPPVLARQPLIVYEVRGPSTTVAEGPYFPHLAPGLSVPLFVIEDLSTRLGNLEFEHGQLVHKINQVSDVEVAASVTIKELGLRIYDVEGQVQTTAQRDETIAELTQQVQALQIDVQQRDTQIQPLQTMVTKMGSRESTLMWCILGLERQIVAVEKRPPGP</sequence>
<accession>A0A699K8N2</accession>
<name>A0A699K8N2_TANCI</name>
<organism evidence="1">
    <name type="scientific">Tanacetum cinerariifolium</name>
    <name type="common">Dalmatian daisy</name>
    <name type="synonym">Chrysanthemum cinerariifolium</name>
    <dbReference type="NCBI Taxonomy" id="118510"/>
    <lineage>
        <taxon>Eukaryota</taxon>
        <taxon>Viridiplantae</taxon>
        <taxon>Streptophyta</taxon>
        <taxon>Embryophyta</taxon>
        <taxon>Tracheophyta</taxon>
        <taxon>Spermatophyta</taxon>
        <taxon>Magnoliopsida</taxon>
        <taxon>eudicotyledons</taxon>
        <taxon>Gunneridae</taxon>
        <taxon>Pentapetalae</taxon>
        <taxon>asterids</taxon>
        <taxon>campanulids</taxon>
        <taxon>Asterales</taxon>
        <taxon>Asteraceae</taxon>
        <taxon>Asteroideae</taxon>
        <taxon>Anthemideae</taxon>
        <taxon>Anthemidinae</taxon>
        <taxon>Tanacetum</taxon>
    </lineage>
</organism>
<dbReference type="EMBL" id="BKCJ010493683">
    <property type="protein sequence ID" value="GFA81756.1"/>
    <property type="molecule type" value="Genomic_DNA"/>
</dbReference>
<gene>
    <name evidence="1" type="ORF">Tci_653728</name>
</gene>